<evidence type="ECO:0008006" key="3">
    <source>
        <dbReference type="Google" id="ProtNLM"/>
    </source>
</evidence>
<dbReference type="NCBIfam" id="TIGR02436">
    <property type="entry name" value="four helix bundle protein"/>
    <property type="match status" value="1"/>
</dbReference>
<dbReference type="Gene3D" id="1.20.1440.60">
    <property type="entry name" value="23S rRNA-intervening sequence"/>
    <property type="match status" value="1"/>
</dbReference>
<dbReference type="Proteomes" id="UP000033109">
    <property type="component" value="Chromosome"/>
</dbReference>
<dbReference type="AlphaFoldDB" id="A0A0E3ZCH8"/>
<dbReference type="PANTHER" id="PTHR38471">
    <property type="entry name" value="FOUR HELIX BUNDLE PROTEIN"/>
    <property type="match status" value="1"/>
</dbReference>
<dbReference type="STRING" id="400092.PKOR_04345"/>
<sequence length="122" mass="13714">MHNFKELRVWKDSIELAKLVYKATALFPQDERYGLTSQINRAVVSVPSNIAEGAGRGSDKEFGQFLRIALGSAFELETQLILAESFGFVKQPQYSDLITKNEGVQKMLNGFINMLDRKGRVS</sequence>
<reference evidence="1 2" key="1">
    <citation type="journal article" date="2015" name="Sci. Rep.">
        <title>Unraveling adaptation of Pontibacter korlensis to radiation and infertility in desert through complete genome and comparative transcriptomic analysis.</title>
        <authorList>
            <person name="Dai J."/>
            <person name="Dai W."/>
            <person name="Qiu C."/>
            <person name="Yang Z."/>
            <person name="Zhang Y."/>
            <person name="Zhou M."/>
            <person name="Zhang L."/>
            <person name="Fang C."/>
            <person name="Gao Q."/>
            <person name="Yang Q."/>
            <person name="Li X."/>
            <person name="Wang Z."/>
            <person name="Wang Z."/>
            <person name="Jia Z."/>
            <person name="Chen X."/>
        </authorList>
    </citation>
    <scope>NUCLEOTIDE SEQUENCE [LARGE SCALE GENOMIC DNA]</scope>
    <source>
        <strain evidence="1 2">X14-1T</strain>
    </source>
</reference>
<proteinExistence type="predicted"/>
<accession>A0A0E3ZCH8</accession>
<name>A0A0E3ZCH8_9BACT</name>
<dbReference type="NCBIfam" id="NF008911">
    <property type="entry name" value="PRK12275.1-2"/>
    <property type="match status" value="1"/>
</dbReference>
<organism evidence="1 2">
    <name type="scientific">Pontibacter korlensis</name>
    <dbReference type="NCBI Taxonomy" id="400092"/>
    <lineage>
        <taxon>Bacteria</taxon>
        <taxon>Pseudomonadati</taxon>
        <taxon>Bacteroidota</taxon>
        <taxon>Cytophagia</taxon>
        <taxon>Cytophagales</taxon>
        <taxon>Hymenobacteraceae</taxon>
        <taxon>Pontibacter</taxon>
    </lineage>
</organism>
<dbReference type="InterPro" id="IPR012657">
    <property type="entry name" value="23S_rRNA-intervening_sequence"/>
</dbReference>
<dbReference type="PATRIC" id="fig|400092.3.peg.973"/>
<keyword evidence="2" id="KW-1185">Reference proteome</keyword>
<dbReference type="OrthoDB" id="9811959at2"/>
<gene>
    <name evidence="1" type="ORF">PKOR_04345</name>
</gene>
<dbReference type="CDD" id="cd16377">
    <property type="entry name" value="23S_rRNA_IVP_like"/>
    <property type="match status" value="1"/>
</dbReference>
<dbReference type="InterPro" id="IPR036583">
    <property type="entry name" value="23S_rRNA_IVS_sf"/>
</dbReference>
<dbReference type="Pfam" id="PF05635">
    <property type="entry name" value="23S_rRNA_IVP"/>
    <property type="match status" value="1"/>
</dbReference>
<dbReference type="EMBL" id="CP009621">
    <property type="protein sequence ID" value="AKD02488.1"/>
    <property type="molecule type" value="Genomic_DNA"/>
</dbReference>
<evidence type="ECO:0000313" key="2">
    <source>
        <dbReference type="Proteomes" id="UP000033109"/>
    </source>
</evidence>
<dbReference type="HOGENOM" id="CLU_129874_0_6_10"/>
<dbReference type="PANTHER" id="PTHR38471:SF2">
    <property type="entry name" value="FOUR HELIX BUNDLE PROTEIN"/>
    <property type="match status" value="1"/>
</dbReference>
<dbReference type="KEGG" id="pko:PKOR_04345"/>
<dbReference type="RefSeq" id="WP_046309344.1">
    <property type="nucleotide sequence ID" value="NZ_CBCSCY010000016.1"/>
</dbReference>
<protein>
    <recommendedName>
        <fullName evidence="3">30S ribosomal protein S23</fullName>
    </recommendedName>
</protein>
<dbReference type="SUPFAM" id="SSF158446">
    <property type="entry name" value="IVS-encoded protein-like"/>
    <property type="match status" value="1"/>
</dbReference>
<evidence type="ECO:0000313" key="1">
    <source>
        <dbReference type="EMBL" id="AKD02488.1"/>
    </source>
</evidence>